<proteinExistence type="predicted"/>
<evidence type="ECO:0000313" key="1">
    <source>
        <dbReference type="EMBL" id="QJD84487.1"/>
    </source>
</evidence>
<dbReference type="RefSeq" id="WP_169280770.1">
    <property type="nucleotide sequence ID" value="NZ_CP051680.1"/>
</dbReference>
<accession>A0A7Z2ZMW7</accession>
<dbReference type="PROSITE" id="PS51257">
    <property type="entry name" value="PROKAR_LIPOPROTEIN"/>
    <property type="match status" value="1"/>
</dbReference>
<organism evidence="1 2">
    <name type="scientific">Cohnella herbarum</name>
    <dbReference type="NCBI Taxonomy" id="2728023"/>
    <lineage>
        <taxon>Bacteria</taxon>
        <taxon>Bacillati</taxon>
        <taxon>Bacillota</taxon>
        <taxon>Bacilli</taxon>
        <taxon>Bacillales</taxon>
        <taxon>Paenibacillaceae</taxon>
        <taxon>Cohnella</taxon>
    </lineage>
</organism>
<protein>
    <submittedName>
        <fullName evidence="1">Cyclic lactone autoinducer peptide</fullName>
    </submittedName>
</protein>
<dbReference type="EMBL" id="CP051680">
    <property type="protein sequence ID" value="QJD84487.1"/>
    <property type="molecule type" value="Genomic_DNA"/>
</dbReference>
<evidence type="ECO:0000313" key="2">
    <source>
        <dbReference type="Proteomes" id="UP000502248"/>
    </source>
</evidence>
<dbReference type="Proteomes" id="UP000502248">
    <property type="component" value="Chromosome"/>
</dbReference>
<dbReference type="InterPro" id="IPR009229">
    <property type="entry name" value="AgrD"/>
</dbReference>
<gene>
    <name evidence="1" type="ORF">HH215_15765</name>
</gene>
<dbReference type="NCBIfam" id="TIGR04223">
    <property type="entry name" value="quorum_AgrD"/>
    <property type="match status" value="1"/>
</dbReference>
<sequence length="42" mass="4634">MKKIKLMSLFALSSILGIVAFAQASFACQLGMYDPELPEELQ</sequence>
<dbReference type="AlphaFoldDB" id="A0A7Z2ZMW7"/>
<name>A0A7Z2ZMW7_9BACL</name>
<dbReference type="KEGG" id="cheb:HH215_15765"/>
<reference evidence="1 2" key="1">
    <citation type="submission" date="2020-04" db="EMBL/GenBank/DDBJ databases">
        <title>Genome sequencing of novel species.</title>
        <authorList>
            <person name="Heo J."/>
            <person name="Kim S.-J."/>
            <person name="Kim J.-S."/>
            <person name="Hong S.-B."/>
            <person name="Kwon S.-W."/>
        </authorList>
    </citation>
    <scope>NUCLEOTIDE SEQUENCE [LARGE SCALE GENOMIC DNA]</scope>
    <source>
        <strain evidence="1 2">MFER-1</strain>
    </source>
</reference>
<keyword evidence="2" id="KW-1185">Reference proteome</keyword>